<evidence type="ECO:0000313" key="2">
    <source>
        <dbReference type="EMBL" id="GEM09053.1"/>
    </source>
</evidence>
<reference evidence="2 3" key="1">
    <citation type="submission" date="2019-07" db="EMBL/GenBank/DDBJ databases">
        <title>Rhodotorula toruloides NBRC10032 genome sequencing.</title>
        <authorList>
            <person name="Shida Y."/>
            <person name="Takaku H."/>
            <person name="Ogasawara W."/>
            <person name="Mori K."/>
        </authorList>
    </citation>
    <scope>NUCLEOTIDE SEQUENCE [LARGE SCALE GENOMIC DNA]</scope>
    <source>
        <strain evidence="2 3">NBRC10032</strain>
    </source>
</reference>
<sequence>MLSKTLIALTAFSTVALASPNPGVGVNVVKQANYNQAEKAAKISLKEICYRNLYADVSKYKVKYSKEVLAKDAAGKAVFLFDGIKKDINNREFYYEEFCYKQFNIAEHNADVAKHNTAVVGGAAGLGGSYGAGLKGSVHKRSMPSGGLFDHGAFLSGWGSIDGLDGYGGKGLGLTGGAYGGQGFVGGGYGGHANDWADADHYNDGANYAKANHAGAEQNFGHNKEYNHANGAYDRAKGNAEEYNNARKYGGNAGHGNAYNSGADMAEHEANNNGHAAAYGSKLGGYGGYGGHLGGYGGGYGGYGGKHLGAGYGGGYGGESEHIAPFGLRSTLTFSPFRPRAGYGGQHLGGGYGGGYGGFEGGKGGYSSY</sequence>
<organism evidence="2 3">
    <name type="scientific">Rhodotorula toruloides</name>
    <name type="common">Yeast</name>
    <name type="synonym">Rhodosporidium toruloides</name>
    <dbReference type="NCBI Taxonomy" id="5286"/>
    <lineage>
        <taxon>Eukaryota</taxon>
        <taxon>Fungi</taxon>
        <taxon>Dikarya</taxon>
        <taxon>Basidiomycota</taxon>
        <taxon>Pucciniomycotina</taxon>
        <taxon>Microbotryomycetes</taxon>
        <taxon>Sporidiobolales</taxon>
        <taxon>Sporidiobolaceae</taxon>
        <taxon>Rhodotorula</taxon>
    </lineage>
</organism>
<dbReference type="AlphaFoldDB" id="A0A511KFA6"/>
<protein>
    <recommendedName>
        <fullName evidence="4">Proteophosphoglycan ppg4</fullName>
    </recommendedName>
</protein>
<keyword evidence="1" id="KW-0732">Signal</keyword>
<dbReference type="Proteomes" id="UP000321518">
    <property type="component" value="Unassembled WGS sequence"/>
</dbReference>
<evidence type="ECO:0000256" key="1">
    <source>
        <dbReference type="SAM" id="SignalP"/>
    </source>
</evidence>
<feature type="chain" id="PRO_5021732678" description="Proteophosphoglycan ppg4" evidence="1">
    <location>
        <begin position="19"/>
        <end position="369"/>
    </location>
</feature>
<name>A0A511KFA6_RHOTO</name>
<comment type="caution">
    <text evidence="2">The sequence shown here is derived from an EMBL/GenBank/DDBJ whole genome shotgun (WGS) entry which is preliminary data.</text>
</comment>
<evidence type="ECO:0000313" key="3">
    <source>
        <dbReference type="Proteomes" id="UP000321518"/>
    </source>
</evidence>
<dbReference type="EMBL" id="BJWK01000007">
    <property type="protein sequence ID" value="GEM09053.1"/>
    <property type="molecule type" value="Genomic_DNA"/>
</dbReference>
<dbReference type="OrthoDB" id="10493447at2759"/>
<accession>A0A511KFA6</accession>
<feature type="signal peptide" evidence="1">
    <location>
        <begin position="1"/>
        <end position="18"/>
    </location>
</feature>
<gene>
    <name evidence="2" type="ORF">Rt10032_c07g3070</name>
</gene>
<evidence type="ECO:0008006" key="4">
    <source>
        <dbReference type="Google" id="ProtNLM"/>
    </source>
</evidence>
<proteinExistence type="predicted"/>